<feature type="domain" description="Reverse transcriptase" evidence="3">
    <location>
        <begin position="545"/>
        <end position="816"/>
    </location>
</feature>
<protein>
    <submittedName>
        <fullName evidence="5">Reverse transcriptase domain-containing protein</fullName>
    </submittedName>
</protein>
<proteinExistence type="predicted"/>
<sequence>MAVEPRRESELTYKPNNNMLRSNGGIEHGRSDVRGDEVASSCEGACRQKYSRKQRTRRPTLKLLTYNLKEGLQKEQRIISLYKELDKTTYDIIGVCETHLREVKYQRWINGDEHHFGASEINEETKSNIGGVGFIIRAELAKTVTKVEIISPRIAVLEMKVKRQPKPLRIIQIYAPHSGYKEEAIEKFYEEIEELMKTPAYKTIVMGDYNAKVGIAKEEEKHVGKESDQERNEVGERMATFAETNRLYIMNTFFQKPQGKRYTWRAPNATHTAEIDYFLSSDRQLITNVEVIRHVSGSDHRLIRATLKMNLEADRRKMFQTQRLEKTKLNEDILKQAVINTEWQLEGTLEEKANTLTETLIEIQKTATTPAVGGRKEWMSPQTLGNITKRRKMEHTKENHLEYSLLSKLIRQKIIEEYNTYKVKKLQEVALQRNSLKKCKQDLTNARRMMVTLKKPDGSNSKTREETEEVCRCFYTDLFKSKKYIQERMMEDNNEEIPSILTSEIEYALKNTKNGKAPGPDTITNETLKAGGIHLWRILAELFTECLRTRKIPILWKTSKTVLLFKKGDHEDIKNYRPICLLPCIYKLFTKIILNRVTRALDEAQPREQAGFRSGYSTIDHIHTLNQTLERTEEYKLPLVLTFIDYEKAFDSVEINAVINAISKQGIQKQYVELLKDINRGCNTTIKLFHKKLQIPVERGVRQGDTISPKLFTAVIEDVFSKLDWTKKGIRIDGEYLTHLRFADDIVLITHTMEEAEQNLNELNRLSEEIGLRINRKKTQVLRNKTSQQKEPNSIVKLGEESIEEVSSYTYLGQQISNDHNQDEEISRRRRAGWLAFRRISEVMKKLKDHKVRTQLFNSMVLPAMLYGCETWNLRKSDKEKLKVTQRAMERRILGVTRRDEIHNEDLHKQTNFNDIVQSALTNKLRWAGHIARRIDNRWAQKTTFWRPYDLTRPLGRPKTRWRDDLKKVEEATGTKWYRWAHNRDKFKEIIKTSIFEAQQPPPRRGPPRKVKNQDKERPN</sequence>
<dbReference type="InterPro" id="IPR043502">
    <property type="entry name" value="DNA/RNA_pol_sf"/>
</dbReference>
<dbReference type="CDD" id="cd01650">
    <property type="entry name" value="RT_nLTR_like"/>
    <property type="match status" value="1"/>
</dbReference>
<accession>A0A0K0FAW8</accession>
<dbReference type="SUPFAM" id="SSF56219">
    <property type="entry name" value="DNase I-like"/>
    <property type="match status" value="1"/>
</dbReference>
<dbReference type="Pfam" id="PF00078">
    <property type="entry name" value="RVT_1"/>
    <property type="match status" value="1"/>
</dbReference>
<dbReference type="InterPro" id="IPR005135">
    <property type="entry name" value="Endo/exonuclease/phosphatase"/>
</dbReference>
<dbReference type="AlphaFoldDB" id="A0A0K0FAW8"/>
<organism evidence="4 5">
    <name type="scientific">Strongyloides venezuelensis</name>
    <name type="common">Threadworm</name>
    <dbReference type="NCBI Taxonomy" id="75913"/>
    <lineage>
        <taxon>Eukaryota</taxon>
        <taxon>Metazoa</taxon>
        <taxon>Ecdysozoa</taxon>
        <taxon>Nematoda</taxon>
        <taxon>Chromadorea</taxon>
        <taxon>Rhabditida</taxon>
        <taxon>Tylenchina</taxon>
        <taxon>Panagrolaimomorpha</taxon>
        <taxon>Strongyloidoidea</taxon>
        <taxon>Strongyloididae</taxon>
        <taxon>Strongyloides</taxon>
    </lineage>
</organism>
<dbReference type="PANTHER" id="PTHR47027:SF20">
    <property type="entry name" value="REVERSE TRANSCRIPTASE-LIKE PROTEIN WITH RNA-DIRECTED DNA POLYMERASE DOMAIN"/>
    <property type="match status" value="1"/>
</dbReference>
<feature type="coiled-coil region" evidence="1">
    <location>
        <begin position="746"/>
        <end position="773"/>
    </location>
</feature>
<dbReference type="InterPro" id="IPR036691">
    <property type="entry name" value="Endo/exonu/phosph_ase_sf"/>
</dbReference>
<evidence type="ECO:0000313" key="5">
    <source>
        <dbReference type="WBParaSite" id="SVE_0597400.1"/>
    </source>
</evidence>
<dbReference type="SUPFAM" id="SSF56672">
    <property type="entry name" value="DNA/RNA polymerases"/>
    <property type="match status" value="1"/>
</dbReference>
<keyword evidence="1" id="KW-0175">Coiled coil</keyword>
<reference evidence="5" key="2">
    <citation type="submission" date="2015-08" db="UniProtKB">
        <authorList>
            <consortium name="WormBaseParasite"/>
        </authorList>
    </citation>
    <scope>IDENTIFICATION</scope>
</reference>
<keyword evidence="4" id="KW-1185">Reference proteome</keyword>
<dbReference type="CDD" id="cd09076">
    <property type="entry name" value="L1-EN"/>
    <property type="match status" value="1"/>
</dbReference>
<name>A0A0K0FAW8_STRVS</name>
<evidence type="ECO:0000313" key="4">
    <source>
        <dbReference type="Proteomes" id="UP000035680"/>
    </source>
</evidence>
<dbReference type="InterPro" id="IPR000477">
    <property type="entry name" value="RT_dom"/>
</dbReference>
<dbReference type="Gene3D" id="3.30.70.270">
    <property type="match status" value="1"/>
</dbReference>
<dbReference type="STRING" id="75913.A0A0K0FAW8"/>
<dbReference type="GO" id="GO:0003824">
    <property type="term" value="F:catalytic activity"/>
    <property type="evidence" value="ECO:0007669"/>
    <property type="project" value="InterPro"/>
</dbReference>
<evidence type="ECO:0000256" key="2">
    <source>
        <dbReference type="SAM" id="MobiDB-lite"/>
    </source>
</evidence>
<dbReference type="PANTHER" id="PTHR47027">
    <property type="entry name" value="REVERSE TRANSCRIPTASE DOMAIN-CONTAINING PROTEIN"/>
    <property type="match status" value="1"/>
</dbReference>
<feature type="region of interest" description="Disordered" evidence="2">
    <location>
        <begin position="993"/>
        <end position="1020"/>
    </location>
</feature>
<evidence type="ECO:0000259" key="3">
    <source>
        <dbReference type="PROSITE" id="PS50878"/>
    </source>
</evidence>
<dbReference type="Gene3D" id="3.60.10.10">
    <property type="entry name" value="Endonuclease/exonuclease/phosphatase"/>
    <property type="match status" value="1"/>
</dbReference>
<dbReference type="PROSITE" id="PS50878">
    <property type="entry name" value="RT_POL"/>
    <property type="match status" value="1"/>
</dbReference>
<dbReference type="WBParaSite" id="SVE_0597400.1">
    <property type="protein sequence ID" value="SVE_0597400.1"/>
    <property type="gene ID" value="SVE_0597400"/>
</dbReference>
<dbReference type="InterPro" id="IPR043128">
    <property type="entry name" value="Rev_trsase/Diguanyl_cyclase"/>
</dbReference>
<dbReference type="Pfam" id="PF03372">
    <property type="entry name" value="Exo_endo_phos"/>
    <property type="match status" value="1"/>
</dbReference>
<evidence type="ECO:0000256" key="1">
    <source>
        <dbReference type="SAM" id="Coils"/>
    </source>
</evidence>
<dbReference type="Proteomes" id="UP000035680">
    <property type="component" value="Unassembled WGS sequence"/>
</dbReference>
<reference evidence="4" key="1">
    <citation type="submission" date="2014-07" db="EMBL/GenBank/DDBJ databases">
        <authorList>
            <person name="Martin A.A"/>
            <person name="De Silva N."/>
        </authorList>
    </citation>
    <scope>NUCLEOTIDE SEQUENCE</scope>
</reference>